<organism evidence="1">
    <name type="scientific">Loa loa</name>
    <name type="common">Eye worm</name>
    <name type="synonym">Filaria loa</name>
    <dbReference type="NCBI Taxonomy" id="7209"/>
    <lineage>
        <taxon>Eukaryota</taxon>
        <taxon>Metazoa</taxon>
        <taxon>Ecdysozoa</taxon>
        <taxon>Nematoda</taxon>
        <taxon>Chromadorea</taxon>
        <taxon>Rhabditida</taxon>
        <taxon>Spirurina</taxon>
        <taxon>Spiruromorpha</taxon>
        <taxon>Filarioidea</taxon>
        <taxon>Onchocercidae</taxon>
        <taxon>Loa</taxon>
    </lineage>
</organism>
<proteinExistence type="predicted"/>
<dbReference type="GeneID" id="9938473"/>
<sequence>MTQTFEGYSFHSTSDGILEMDLIQQRLILQFRKEKKKKPMRDCNHPMFIMEVNIIYTVHEVCFVPIRSVTPVAIRRISEMCRTQRSISMMPRRRTRSIIMKPRKWMSVEMHDGNYDGSDFDNWWLRYMLLVELGMYFLTVCIMKESAAMLRIIIGGS</sequence>
<protein>
    <submittedName>
        <fullName evidence="1">Uncharacterized protein</fullName>
    </submittedName>
</protein>
<dbReference type="KEGG" id="loa:LOAG_01094"/>
<gene>
    <name evidence="1" type="ORF">LOAG_01094</name>
</gene>
<dbReference type="AlphaFoldDB" id="A0A1S0U9N3"/>
<dbReference type="EMBL" id="JH712200">
    <property type="protein sequence ID" value="EFO27383.1"/>
    <property type="molecule type" value="Genomic_DNA"/>
</dbReference>
<evidence type="ECO:0000313" key="1">
    <source>
        <dbReference type="EMBL" id="EFO27383.1"/>
    </source>
</evidence>
<reference evidence="1" key="1">
    <citation type="submission" date="2012-04" db="EMBL/GenBank/DDBJ databases">
        <title>The Genome Sequence of Loa loa.</title>
        <authorList>
            <consortium name="The Broad Institute Genome Sequencing Platform"/>
            <consortium name="Broad Institute Genome Sequencing Center for Infectious Disease"/>
            <person name="Nutman T.B."/>
            <person name="Fink D.L."/>
            <person name="Russ C."/>
            <person name="Young S."/>
            <person name="Zeng Q."/>
            <person name="Gargeya S."/>
            <person name="Alvarado L."/>
            <person name="Berlin A."/>
            <person name="Chapman S.B."/>
            <person name="Chen Z."/>
            <person name="Freedman E."/>
            <person name="Gellesch M."/>
            <person name="Goldberg J."/>
            <person name="Griggs A."/>
            <person name="Gujja S."/>
            <person name="Heilman E.R."/>
            <person name="Heiman D."/>
            <person name="Howarth C."/>
            <person name="Mehta T."/>
            <person name="Neiman D."/>
            <person name="Pearson M."/>
            <person name="Roberts A."/>
            <person name="Saif S."/>
            <person name="Shea T."/>
            <person name="Shenoy N."/>
            <person name="Sisk P."/>
            <person name="Stolte C."/>
            <person name="Sykes S."/>
            <person name="White J."/>
            <person name="Yandava C."/>
            <person name="Haas B."/>
            <person name="Henn M.R."/>
            <person name="Nusbaum C."/>
            <person name="Birren B."/>
        </authorList>
    </citation>
    <scope>NUCLEOTIDE SEQUENCE [LARGE SCALE GENOMIC DNA]</scope>
</reference>
<name>A0A1S0U9N3_LOALO</name>
<dbReference type="RefSeq" id="XP_003136682.1">
    <property type="nucleotide sequence ID" value="XM_003136634.1"/>
</dbReference>
<dbReference type="InParanoid" id="A0A1S0U9N3"/>
<dbReference type="CTD" id="9938473"/>
<accession>A0A1S0U9N3</accession>